<evidence type="ECO:0000259" key="3">
    <source>
        <dbReference type="Pfam" id="PF03787"/>
    </source>
</evidence>
<dbReference type="InterPro" id="IPR023825">
    <property type="entry name" value="CRISPR-assoc_RAMP_BGP1436"/>
</dbReference>
<name>A0AAF0Z6K8_9CHRO</name>
<evidence type="ECO:0000313" key="4">
    <source>
        <dbReference type="EMBL" id="WPF87121.1"/>
    </source>
</evidence>
<feature type="compositionally biased region" description="Polar residues" evidence="2">
    <location>
        <begin position="599"/>
        <end position="613"/>
    </location>
</feature>
<feature type="region of interest" description="Disordered" evidence="2">
    <location>
        <begin position="562"/>
        <end position="613"/>
    </location>
</feature>
<dbReference type="GO" id="GO:0051607">
    <property type="term" value="P:defense response to virus"/>
    <property type="evidence" value="ECO:0007669"/>
    <property type="project" value="UniProtKB-KW"/>
</dbReference>
<sequence>MTTQGTLNVKLINQRGSLKKEIHLIFTNQKGQYTTKKIDTIPEDQISIALTEKIKEDRSQSLDVEFEEDGDQLKKIREKGTQWDRQEVILTIRNDDDVDPFSTNNSQPINNNVNIRGEFHNPYNFIPTPPRKNDNSELFDRAPVGHGKYHQDYWSGNITVKLKTKTPLLIPDAGNATEDNNGHKTYPLRIGADGKPLLPITSVKGALRSAYEMVTNSRYSIFEKHEDRLAYRMPPSIGLQLVPARIENGNICLYSGTSDIGNDGKPQGAMYAAWLERYNRNNPNVSNHAQKYSNDNLPNHGDRVIAWLEKYEKVNPHNQRKMFSYWKVRRIALHGQNLGSKPNQGHSSKSHKSTGIMEKVEGYVCITNKNIDNKHDERVFFDTEAPISITLTEELRKKWKELISNYQDIHKSEIDKGMQSPPALQNARWSRHVKGGEAERNLSDGTLCYAHVRRKGSNYQVLNLYPVMITRGLYDFSPDSLLDDTFLKPAQDIKELSPADRVFGWVNQNSKGSYKGNLRINGLTCTTNNCIENFSDRGLPLNILGQPQPSQARFYQAQDKQGTPLNIGSEKGKGYSNSNQGLRGRKVYPHQNLPANHWDNANQDRTQQNNNGHYQEYYRPKSERDDQNRSILGWVKPDTEFTFNIDITNLSTVELGALLLILDLPENHYHRLGGGKPFGFGSVKLTIDWDKTDLRKGEDWKEYYSSLLKVDKPDATVAKASIEEFKQAITTSYGKEFEEVSFIKALWVATQGYSDNLPIHYPRLDRQPNPNGEAFKWFVKNERTGDNGGLKVALPMLANDGGLPRNPS</sequence>
<evidence type="ECO:0000256" key="1">
    <source>
        <dbReference type="ARBA" id="ARBA00023118"/>
    </source>
</evidence>
<protein>
    <submittedName>
        <fullName evidence="4">TIGR03986 family CRISPR-associated RAMP protein</fullName>
    </submittedName>
</protein>
<dbReference type="NCBIfam" id="TIGR03986">
    <property type="entry name" value="TIGR03986 family CRISPR-associated RAMP protein"/>
    <property type="match status" value="1"/>
</dbReference>
<dbReference type="EMBL" id="CP138348">
    <property type="protein sequence ID" value="WPF87121.1"/>
    <property type="molecule type" value="Genomic_DNA"/>
</dbReference>
<dbReference type="Pfam" id="PF03787">
    <property type="entry name" value="RAMPs"/>
    <property type="match status" value="1"/>
</dbReference>
<organism evidence="4">
    <name type="scientific">Cyanobacterium aponinum AL20115</name>
    <dbReference type="NCBI Taxonomy" id="3090662"/>
    <lineage>
        <taxon>Bacteria</taxon>
        <taxon>Bacillati</taxon>
        <taxon>Cyanobacteriota</taxon>
        <taxon>Cyanophyceae</taxon>
        <taxon>Oscillatoriophycideae</taxon>
        <taxon>Chroococcales</taxon>
        <taxon>Geminocystaceae</taxon>
        <taxon>Cyanobacterium</taxon>
    </lineage>
</organism>
<keyword evidence="1" id="KW-0051">Antiviral defense</keyword>
<proteinExistence type="predicted"/>
<feature type="domain" description="CRISPR type III-associated protein" evidence="3">
    <location>
        <begin position="161"/>
        <end position="684"/>
    </location>
</feature>
<gene>
    <name evidence="4" type="ORF">SAY89_09870</name>
</gene>
<evidence type="ECO:0000256" key="2">
    <source>
        <dbReference type="SAM" id="MobiDB-lite"/>
    </source>
</evidence>
<reference evidence="4" key="1">
    <citation type="submission" date="2023-11" db="EMBL/GenBank/DDBJ databases">
        <title>Genome sequence of Cyanobacterium aponinum BCRC AL20115.</title>
        <authorList>
            <person name="Chang H.-Y."/>
            <person name="Lin K.-M."/>
            <person name="Hsueh H.-T."/>
            <person name="Chu H.-A."/>
            <person name="Kuo C.-H."/>
        </authorList>
    </citation>
    <scope>NUCLEOTIDE SEQUENCE</scope>
    <source>
        <strain evidence="4">AL20115</strain>
    </source>
</reference>
<dbReference type="RefSeq" id="WP_320000856.1">
    <property type="nucleotide sequence ID" value="NZ_CP138348.1"/>
</dbReference>
<dbReference type="InterPro" id="IPR005537">
    <property type="entry name" value="RAMP_III_fam"/>
</dbReference>
<dbReference type="CDD" id="cd09726">
    <property type="entry name" value="RAMP_I_III"/>
    <property type="match status" value="1"/>
</dbReference>
<dbReference type="AlphaFoldDB" id="A0AAF0Z6K8"/>
<accession>A0AAF0Z6K8</accession>